<sequence>MGEKFIANIDIPENDSLISAAWFGDGCLSDGSIFVTPNPVAVSSAVKKCSPAKPKTGREDSSSSLGILSPNTFAGTSRQLIQDDFLNLDLAPEVDVDQGELDELVASFESNACANDDSLMGSDGKATHVEQDFSDAERTLKAAQQFCTPISHLQPQSSTGKDSVLKITDTVYKRKKPKGVQLAEVKSKPQLPFGCRNTLSELPVVSGTSELSPEQNIADFNEEFVCGKVLNVKLLYPDVFEKPTRVKHMQDVVQELKFGIIH</sequence>
<reference evidence="1" key="1">
    <citation type="submission" date="2014-01" db="EMBL/GenBank/DDBJ databases">
        <authorList>
            <person name="Aslett M."/>
        </authorList>
    </citation>
    <scope>NUCLEOTIDE SEQUENCE</scope>
</reference>
<evidence type="ECO:0000313" key="2">
    <source>
        <dbReference type="Proteomes" id="UP000030665"/>
    </source>
</evidence>
<reference evidence="1" key="2">
    <citation type="submission" date="2014-03" db="EMBL/GenBank/DDBJ databases">
        <title>The whipworm genome and dual-species transcriptomics of an intimate host-pathogen interaction.</title>
        <authorList>
            <person name="Foth B.J."/>
            <person name="Tsai I.J."/>
            <person name="Reid A.J."/>
            <person name="Bancroft A.J."/>
            <person name="Nichol S."/>
            <person name="Tracey A."/>
            <person name="Holroyd N."/>
            <person name="Cotton J.A."/>
            <person name="Stanley E.J."/>
            <person name="Zarowiecki M."/>
            <person name="Liu J.Z."/>
            <person name="Huckvale T."/>
            <person name="Cooper P.J."/>
            <person name="Grencis R.K."/>
            <person name="Berriman M."/>
        </authorList>
    </citation>
    <scope>NUCLEOTIDE SEQUENCE [LARGE SCALE GENOMIC DNA]</scope>
</reference>
<evidence type="ECO:0000313" key="1">
    <source>
        <dbReference type="EMBL" id="CDW60882.1"/>
    </source>
</evidence>
<proteinExistence type="predicted"/>
<organism evidence="1 2">
    <name type="scientific">Trichuris trichiura</name>
    <name type="common">Whipworm</name>
    <name type="synonym">Trichocephalus trichiurus</name>
    <dbReference type="NCBI Taxonomy" id="36087"/>
    <lineage>
        <taxon>Eukaryota</taxon>
        <taxon>Metazoa</taxon>
        <taxon>Ecdysozoa</taxon>
        <taxon>Nematoda</taxon>
        <taxon>Enoplea</taxon>
        <taxon>Dorylaimia</taxon>
        <taxon>Trichinellida</taxon>
        <taxon>Trichuridae</taxon>
        <taxon>Trichuris</taxon>
    </lineage>
</organism>
<dbReference type="EMBL" id="HG807511">
    <property type="protein sequence ID" value="CDW60882.1"/>
    <property type="molecule type" value="Genomic_DNA"/>
</dbReference>
<dbReference type="Proteomes" id="UP000030665">
    <property type="component" value="Unassembled WGS sequence"/>
</dbReference>
<keyword evidence="2" id="KW-1185">Reference proteome</keyword>
<name>A0A077ZKI9_TRITR</name>
<gene>
    <name evidence="1" type="ORF">TTRE_0000928601</name>
</gene>
<protein>
    <submittedName>
        <fullName evidence="1">Uncharacterized protein</fullName>
    </submittedName>
</protein>
<accession>A0A077ZKI9</accession>
<dbReference type="AlphaFoldDB" id="A0A077ZKI9"/>